<dbReference type="AlphaFoldDB" id="A0A9K3MX37"/>
<feature type="region of interest" description="Disordered" evidence="1">
    <location>
        <begin position="102"/>
        <end position="165"/>
    </location>
</feature>
<proteinExistence type="predicted"/>
<dbReference type="Proteomes" id="UP000215914">
    <property type="component" value="Unassembled WGS sequence"/>
</dbReference>
<protein>
    <submittedName>
        <fullName evidence="2">Uncharacterized protein</fullName>
    </submittedName>
</protein>
<accession>A0A9K3MX37</accession>
<dbReference type="Gramene" id="mRNA:HanXRQr2_Chr12g0554341">
    <property type="protein sequence ID" value="mRNA:HanXRQr2_Chr12g0554341"/>
    <property type="gene ID" value="HanXRQr2_Chr12g0554341"/>
</dbReference>
<organism evidence="2 3">
    <name type="scientific">Helianthus annuus</name>
    <name type="common">Common sunflower</name>
    <dbReference type="NCBI Taxonomy" id="4232"/>
    <lineage>
        <taxon>Eukaryota</taxon>
        <taxon>Viridiplantae</taxon>
        <taxon>Streptophyta</taxon>
        <taxon>Embryophyta</taxon>
        <taxon>Tracheophyta</taxon>
        <taxon>Spermatophyta</taxon>
        <taxon>Magnoliopsida</taxon>
        <taxon>eudicotyledons</taxon>
        <taxon>Gunneridae</taxon>
        <taxon>Pentapetalae</taxon>
        <taxon>asterids</taxon>
        <taxon>campanulids</taxon>
        <taxon>Asterales</taxon>
        <taxon>Asteraceae</taxon>
        <taxon>Asteroideae</taxon>
        <taxon>Heliantheae alliance</taxon>
        <taxon>Heliantheae</taxon>
        <taxon>Helianthus</taxon>
    </lineage>
</organism>
<evidence type="ECO:0000256" key="1">
    <source>
        <dbReference type="SAM" id="MobiDB-lite"/>
    </source>
</evidence>
<keyword evidence="3" id="KW-1185">Reference proteome</keyword>
<feature type="compositionally biased region" description="Basic and acidic residues" evidence="1">
    <location>
        <begin position="102"/>
        <end position="111"/>
    </location>
</feature>
<reference evidence="2" key="2">
    <citation type="submission" date="2020-06" db="EMBL/GenBank/DDBJ databases">
        <title>Helianthus annuus Genome sequencing and assembly Release 2.</title>
        <authorList>
            <person name="Gouzy J."/>
            <person name="Langlade N."/>
            <person name="Munos S."/>
        </authorList>
    </citation>
    <scope>NUCLEOTIDE SEQUENCE</scope>
    <source>
        <tissue evidence="2">Leaves</tissue>
    </source>
</reference>
<evidence type="ECO:0000313" key="2">
    <source>
        <dbReference type="EMBL" id="KAF5779014.1"/>
    </source>
</evidence>
<name>A0A9K3MX37_HELAN</name>
<evidence type="ECO:0000313" key="3">
    <source>
        <dbReference type="Proteomes" id="UP000215914"/>
    </source>
</evidence>
<dbReference type="EMBL" id="MNCJ02000327">
    <property type="protein sequence ID" value="KAF5779014.1"/>
    <property type="molecule type" value="Genomic_DNA"/>
</dbReference>
<gene>
    <name evidence="2" type="ORF">HanXRQr2_Chr12g0554341</name>
</gene>
<comment type="caution">
    <text evidence="2">The sequence shown here is derived from an EMBL/GenBank/DDBJ whole genome shotgun (WGS) entry which is preliminary data.</text>
</comment>
<sequence length="165" mass="18402">MIPESPPLRDPKASIEDSIPALSADKIVQWKRMYEKPTRAFTFHEGVLAMGFEPFLFSPAKRLLWKESHLWCCLYAKMTLWGLLQGDCRDIKFMVGDKVEPNMSRGVEKKVPGTGSSLQAGDSTVEGKDEGGSSDGKGDSWGSLQMKSSSNDEDDEDLESRLIRK</sequence>
<reference evidence="2" key="1">
    <citation type="journal article" date="2017" name="Nature">
        <title>The sunflower genome provides insights into oil metabolism, flowering and Asterid evolution.</title>
        <authorList>
            <person name="Badouin H."/>
            <person name="Gouzy J."/>
            <person name="Grassa C.J."/>
            <person name="Murat F."/>
            <person name="Staton S.E."/>
            <person name="Cottret L."/>
            <person name="Lelandais-Briere C."/>
            <person name="Owens G.L."/>
            <person name="Carrere S."/>
            <person name="Mayjonade B."/>
            <person name="Legrand L."/>
            <person name="Gill N."/>
            <person name="Kane N.C."/>
            <person name="Bowers J.E."/>
            <person name="Hubner S."/>
            <person name="Bellec A."/>
            <person name="Berard A."/>
            <person name="Berges H."/>
            <person name="Blanchet N."/>
            <person name="Boniface M.C."/>
            <person name="Brunel D."/>
            <person name="Catrice O."/>
            <person name="Chaidir N."/>
            <person name="Claudel C."/>
            <person name="Donnadieu C."/>
            <person name="Faraut T."/>
            <person name="Fievet G."/>
            <person name="Helmstetter N."/>
            <person name="King M."/>
            <person name="Knapp S.J."/>
            <person name="Lai Z."/>
            <person name="Le Paslier M.C."/>
            <person name="Lippi Y."/>
            <person name="Lorenzon L."/>
            <person name="Mandel J.R."/>
            <person name="Marage G."/>
            <person name="Marchand G."/>
            <person name="Marquand E."/>
            <person name="Bret-Mestries E."/>
            <person name="Morien E."/>
            <person name="Nambeesan S."/>
            <person name="Nguyen T."/>
            <person name="Pegot-Espagnet P."/>
            <person name="Pouilly N."/>
            <person name="Raftis F."/>
            <person name="Sallet E."/>
            <person name="Schiex T."/>
            <person name="Thomas J."/>
            <person name="Vandecasteele C."/>
            <person name="Vares D."/>
            <person name="Vear F."/>
            <person name="Vautrin S."/>
            <person name="Crespi M."/>
            <person name="Mangin B."/>
            <person name="Burke J.M."/>
            <person name="Salse J."/>
            <person name="Munos S."/>
            <person name="Vincourt P."/>
            <person name="Rieseberg L.H."/>
            <person name="Langlade N.B."/>
        </authorList>
    </citation>
    <scope>NUCLEOTIDE SEQUENCE</scope>
    <source>
        <tissue evidence="2">Leaves</tissue>
    </source>
</reference>